<name>A0A0E0I8H7_ORYNI</name>
<evidence type="ECO:0000313" key="1">
    <source>
        <dbReference type="EnsemblPlants" id="ONIVA08G06430.1"/>
    </source>
</evidence>
<proteinExistence type="predicted"/>
<dbReference type="HOGENOM" id="CLU_2531333_0_0_1"/>
<organism evidence="1">
    <name type="scientific">Oryza nivara</name>
    <name type="common">Indian wild rice</name>
    <name type="synonym">Oryza sativa f. spontanea</name>
    <dbReference type="NCBI Taxonomy" id="4536"/>
    <lineage>
        <taxon>Eukaryota</taxon>
        <taxon>Viridiplantae</taxon>
        <taxon>Streptophyta</taxon>
        <taxon>Embryophyta</taxon>
        <taxon>Tracheophyta</taxon>
        <taxon>Spermatophyta</taxon>
        <taxon>Magnoliopsida</taxon>
        <taxon>Liliopsida</taxon>
        <taxon>Poales</taxon>
        <taxon>Poaceae</taxon>
        <taxon>BOP clade</taxon>
        <taxon>Oryzoideae</taxon>
        <taxon>Oryzeae</taxon>
        <taxon>Oryzinae</taxon>
        <taxon>Oryza</taxon>
    </lineage>
</organism>
<sequence length="84" mass="9008">MRRSCADAFRLNHAESGVLLTQSGLLGTSESEELELMNGKTSDVGSNWLSSLSLAPSNFASLARLGCRSGHTSFSFEFAEGESY</sequence>
<evidence type="ECO:0000313" key="2">
    <source>
        <dbReference type="Proteomes" id="UP000006591"/>
    </source>
</evidence>
<dbReference type="EnsemblPlants" id="ONIVA08G06430.1">
    <property type="protein sequence ID" value="ONIVA08G06430.1"/>
    <property type="gene ID" value="ONIVA08G06430"/>
</dbReference>
<dbReference type="Proteomes" id="UP000006591">
    <property type="component" value="Chromosome 8"/>
</dbReference>
<dbReference type="AlphaFoldDB" id="A0A0E0I8H7"/>
<accession>A0A0E0I8H7</accession>
<reference evidence="1" key="1">
    <citation type="submission" date="2015-04" db="UniProtKB">
        <authorList>
            <consortium name="EnsemblPlants"/>
        </authorList>
    </citation>
    <scope>IDENTIFICATION</scope>
    <source>
        <strain evidence="1">SL10</strain>
    </source>
</reference>
<keyword evidence="2" id="KW-1185">Reference proteome</keyword>
<reference evidence="1" key="2">
    <citation type="submission" date="2018-04" db="EMBL/GenBank/DDBJ databases">
        <title>OnivRS2 (Oryza nivara Reference Sequence Version 2).</title>
        <authorList>
            <person name="Zhang J."/>
            <person name="Kudrna D."/>
            <person name="Lee S."/>
            <person name="Talag J."/>
            <person name="Rajasekar S."/>
            <person name="Welchert J."/>
            <person name="Hsing Y.-I."/>
            <person name="Wing R.A."/>
        </authorList>
    </citation>
    <scope>NUCLEOTIDE SEQUENCE [LARGE SCALE GENOMIC DNA]</scope>
    <source>
        <strain evidence="1">SL10</strain>
    </source>
</reference>
<protein>
    <submittedName>
        <fullName evidence="1">Uncharacterized protein</fullName>
    </submittedName>
</protein>
<dbReference type="Gramene" id="ONIVA08G06430.1">
    <property type="protein sequence ID" value="ONIVA08G06430.1"/>
    <property type="gene ID" value="ONIVA08G06430"/>
</dbReference>